<evidence type="ECO:0000313" key="3">
    <source>
        <dbReference type="Proteomes" id="UP000027602"/>
    </source>
</evidence>
<feature type="region of interest" description="Disordered" evidence="1">
    <location>
        <begin position="1"/>
        <end position="32"/>
    </location>
</feature>
<organism evidence="2 3">
    <name type="scientific">Bacillus methanolicus (strain MGA3 / ATCC 53907)</name>
    <dbReference type="NCBI Taxonomy" id="796606"/>
    <lineage>
        <taxon>Bacteria</taxon>
        <taxon>Bacillati</taxon>
        <taxon>Bacillota</taxon>
        <taxon>Bacilli</taxon>
        <taxon>Bacillales</taxon>
        <taxon>Bacillaceae</taxon>
        <taxon>Bacillus</taxon>
    </lineage>
</organism>
<dbReference type="HOGENOM" id="CLU_117062_0_0_9"/>
<dbReference type="OrthoDB" id="1655185at2"/>
<protein>
    <recommendedName>
        <fullName evidence="4">Spore coat protein Z</fullName>
    </recommendedName>
</protein>
<proteinExistence type="predicted"/>
<reference evidence="2 3" key="1">
    <citation type="journal article" date="2015" name="BMC Genomics">
        <title>Transcriptome analysis of thermophilic methylotrophic Bacillus methanolicus MGA3 using RNA-sequencing provides detailed insights into its previously uncharted transcriptional landscape.</title>
        <authorList>
            <person name="Irla M."/>
            <person name="Neshat A."/>
            <person name="Brautaset T."/>
            <person name="Ruckert C."/>
            <person name="Kalinowski J."/>
            <person name="Wendisch V.F."/>
        </authorList>
    </citation>
    <scope>NUCLEOTIDE SEQUENCE [LARGE SCALE GENOMIC DNA]</scope>
    <source>
        <strain evidence="3">MGA3 / ATCC 53907</strain>
    </source>
</reference>
<dbReference type="InterPro" id="IPR019593">
    <property type="entry name" value="Spore_coat_protein_Z/Y"/>
</dbReference>
<dbReference type="Proteomes" id="UP000027602">
    <property type="component" value="Chromosome"/>
</dbReference>
<dbReference type="AlphaFoldDB" id="I3DU29"/>
<dbReference type="eggNOG" id="ENOG5032W55">
    <property type="taxonomic scope" value="Bacteria"/>
</dbReference>
<sequence>MTSWYDHEDQKDHEELKDHKDPKDQKDHNKNRNCVKETLKQILKAQNKAKEKDDCCKISCKHSIDELLGKSCTKTKKNTIPFILYCKGDCDPFKATGITAISREHHSKKKKFVCFETFIFRIKDLDDKCAVLELLVFKFEKKDHKVSCTNCKADHVSSPCCQVDWEDVDDLVKTGVCINVDLSCFCAITCLPAVSI</sequence>
<dbReference type="Pfam" id="PF10612">
    <property type="entry name" value="Spore-coat_CotZ"/>
    <property type="match status" value="1"/>
</dbReference>
<dbReference type="STRING" id="796606.BMMGA3_07145"/>
<evidence type="ECO:0008006" key="4">
    <source>
        <dbReference type="Google" id="ProtNLM"/>
    </source>
</evidence>
<dbReference type="RefSeq" id="WP_003349631.1">
    <property type="nucleotide sequence ID" value="NZ_ADWW01000006.1"/>
</dbReference>
<dbReference type="KEGG" id="bmet:BMMGA3_07145"/>
<accession>I3DU29</accession>
<keyword evidence="3" id="KW-1185">Reference proteome</keyword>
<name>I3DU29_BACMM</name>
<evidence type="ECO:0000256" key="1">
    <source>
        <dbReference type="SAM" id="MobiDB-lite"/>
    </source>
</evidence>
<gene>
    <name evidence="2" type="ORF">BMMGA3_07145</name>
</gene>
<dbReference type="EMBL" id="CP007739">
    <property type="protein sequence ID" value="AIE59848.1"/>
    <property type="molecule type" value="Genomic_DNA"/>
</dbReference>
<evidence type="ECO:0000313" key="2">
    <source>
        <dbReference type="EMBL" id="AIE59848.1"/>
    </source>
</evidence>